<feature type="region of interest" description="Disordered" evidence="1">
    <location>
        <begin position="205"/>
        <end position="274"/>
    </location>
</feature>
<gene>
    <name evidence="2" type="ORF">JKP88DRAFT_252229</name>
</gene>
<keyword evidence="3" id="KW-1185">Reference proteome</keyword>
<dbReference type="EMBL" id="JAFCMP010000033">
    <property type="protein sequence ID" value="KAG5190555.1"/>
    <property type="molecule type" value="Genomic_DNA"/>
</dbReference>
<protein>
    <submittedName>
        <fullName evidence="2">Uncharacterized protein</fullName>
    </submittedName>
</protein>
<feature type="compositionally biased region" description="Polar residues" evidence="1">
    <location>
        <begin position="265"/>
        <end position="274"/>
    </location>
</feature>
<organism evidence="2 3">
    <name type="scientific">Tribonema minus</name>
    <dbReference type="NCBI Taxonomy" id="303371"/>
    <lineage>
        <taxon>Eukaryota</taxon>
        <taxon>Sar</taxon>
        <taxon>Stramenopiles</taxon>
        <taxon>Ochrophyta</taxon>
        <taxon>PX clade</taxon>
        <taxon>Xanthophyceae</taxon>
        <taxon>Tribonematales</taxon>
        <taxon>Tribonemataceae</taxon>
        <taxon>Tribonema</taxon>
    </lineage>
</organism>
<reference evidence="2" key="1">
    <citation type="submission" date="2021-02" db="EMBL/GenBank/DDBJ databases">
        <title>First Annotated Genome of the Yellow-green Alga Tribonema minus.</title>
        <authorList>
            <person name="Mahan K.M."/>
        </authorList>
    </citation>
    <scope>NUCLEOTIDE SEQUENCE</scope>
    <source>
        <strain evidence="2">UTEX B ZZ1240</strain>
    </source>
</reference>
<comment type="caution">
    <text evidence="2">The sequence shown here is derived from an EMBL/GenBank/DDBJ whole genome shotgun (WGS) entry which is preliminary data.</text>
</comment>
<evidence type="ECO:0000313" key="3">
    <source>
        <dbReference type="Proteomes" id="UP000664859"/>
    </source>
</evidence>
<feature type="compositionally biased region" description="Low complexity" evidence="1">
    <location>
        <begin position="226"/>
        <end position="240"/>
    </location>
</feature>
<evidence type="ECO:0000256" key="1">
    <source>
        <dbReference type="SAM" id="MobiDB-lite"/>
    </source>
</evidence>
<proteinExistence type="predicted"/>
<evidence type="ECO:0000313" key="2">
    <source>
        <dbReference type="EMBL" id="KAG5190555.1"/>
    </source>
</evidence>
<accession>A0A836CL45</accession>
<dbReference type="AlphaFoldDB" id="A0A836CL45"/>
<dbReference type="Proteomes" id="UP000664859">
    <property type="component" value="Unassembled WGS sequence"/>
</dbReference>
<sequence length="274" mass="29124">MLRRAARQSPSVLEWSVSLDCNLKRRNAAPSAMHKPNTSLRGASVNLNCNLKCCNVARSVHFLARKSPAGLCAPYDDPPRLNFKLSCTASGFCRAPRNFNHFLCAATARVVADNLARNLSAVLSIDRATDVCSPPPPPPHAASHFRCAATARAVADNLARGAASIFTAYTLLHVERARVDAIDLSSPPAPMYVSMGRAMSVKLYRRERRRGSGTREVEDEGGAHEGGPINIAGATIIISSSGGGGGGSSSSAHNTGLEKPPQRRVWNSGNEVAK</sequence>
<name>A0A836CL45_9STRA</name>